<reference evidence="2 3" key="1">
    <citation type="submission" date="2024-03" db="EMBL/GenBank/DDBJ databases">
        <title>Human intestinal bacterial collection.</title>
        <authorList>
            <person name="Pauvert C."/>
            <person name="Hitch T.C.A."/>
            <person name="Clavel T."/>
        </authorList>
    </citation>
    <scope>NUCLEOTIDE SEQUENCE [LARGE SCALE GENOMIC DNA]</scope>
    <source>
        <strain evidence="2 3">CLA-AA-H81</strain>
    </source>
</reference>
<protein>
    <submittedName>
        <fullName evidence="2">Uncharacterized protein</fullName>
    </submittedName>
</protein>
<proteinExistence type="predicted"/>
<gene>
    <name evidence="2" type="ORF">WMO23_05830</name>
</gene>
<evidence type="ECO:0000313" key="2">
    <source>
        <dbReference type="EMBL" id="MEQ2422250.1"/>
    </source>
</evidence>
<evidence type="ECO:0000313" key="3">
    <source>
        <dbReference type="Proteomes" id="UP001433088"/>
    </source>
</evidence>
<comment type="caution">
    <text evidence="2">The sequence shown here is derived from an EMBL/GenBank/DDBJ whole genome shotgun (WGS) entry which is preliminary data.</text>
</comment>
<feature type="region of interest" description="Disordered" evidence="1">
    <location>
        <begin position="117"/>
        <end position="146"/>
    </location>
</feature>
<dbReference type="EMBL" id="JBBMEU010000027">
    <property type="protein sequence ID" value="MEQ2422250.1"/>
    <property type="molecule type" value="Genomic_DNA"/>
</dbReference>
<sequence>MSVIDKDMGYQTIITNLSRLEGTVKVGIMAEAGSEKDGASLVEVATYNEFGTQHIPARPFVRQTTDNNRWAWGSMAARLEDRVAHGMDPHQALEILGNKAEGDMKATIGRGHFVPNAPNTIKQKGSSQPLIDTGRMRNSVSHKVED</sequence>
<accession>A0ABV1CWW6</accession>
<dbReference type="Proteomes" id="UP001433088">
    <property type="component" value="Unassembled WGS sequence"/>
</dbReference>
<keyword evidence="3" id="KW-1185">Reference proteome</keyword>
<evidence type="ECO:0000256" key="1">
    <source>
        <dbReference type="SAM" id="MobiDB-lite"/>
    </source>
</evidence>
<name>A0ABV1CWW6_9FIRM</name>
<dbReference type="RefSeq" id="WP_349173473.1">
    <property type="nucleotide sequence ID" value="NZ_JBBMEU010000027.1"/>
</dbReference>
<organism evidence="2 3">
    <name type="scientific">Megasphaera intestinihominis</name>
    <dbReference type="NCBI Taxonomy" id="3133159"/>
    <lineage>
        <taxon>Bacteria</taxon>
        <taxon>Bacillati</taxon>
        <taxon>Bacillota</taxon>
        <taxon>Negativicutes</taxon>
        <taxon>Veillonellales</taxon>
        <taxon>Veillonellaceae</taxon>
        <taxon>Megasphaera</taxon>
    </lineage>
</organism>